<reference evidence="1" key="2">
    <citation type="journal article" date="2015" name="Fish Shellfish Immunol.">
        <title>Early steps in the European eel (Anguilla anguilla)-Vibrio vulnificus interaction in the gills: Role of the RtxA13 toxin.</title>
        <authorList>
            <person name="Callol A."/>
            <person name="Pajuelo D."/>
            <person name="Ebbesson L."/>
            <person name="Teles M."/>
            <person name="MacKenzie S."/>
            <person name="Amaro C."/>
        </authorList>
    </citation>
    <scope>NUCLEOTIDE SEQUENCE</scope>
</reference>
<reference evidence="1" key="1">
    <citation type="submission" date="2014-11" db="EMBL/GenBank/DDBJ databases">
        <authorList>
            <person name="Amaro Gonzalez C."/>
        </authorList>
    </citation>
    <scope>NUCLEOTIDE SEQUENCE</scope>
</reference>
<dbReference type="EMBL" id="GBXM01068471">
    <property type="protein sequence ID" value="JAH40106.1"/>
    <property type="molecule type" value="Transcribed_RNA"/>
</dbReference>
<sequence>MCLWNFINQKN</sequence>
<name>A0A0E9SFN9_ANGAN</name>
<proteinExistence type="predicted"/>
<accession>A0A0E9SFN9</accession>
<organism evidence="1">
    <name type="scientific">Anguilla anguilla</name>
    <name type="common">European freshwater eel</name>
    <name type="synonym">Muraena anguilla</name>
    <dbReference type="NCBI Taxonomy" id="7936"/>
    <lineage>
        <taxon>Eukaryota</taxon>
        <taxon>Metazoa</taxon>
        <taxon>Chordata</taxon>
        <taxon>Craniata</taxon>
        <taxon>Vertebrata</taxon>
        <taxon>Euteleostomi</taxon>
        <taxon>Actinopterygii</taxon>
        <taxon>Neopterygii</taxon>
        <taxon>Teleostei</taxon>
        <taxon>Anguilliformes</taxon>
        <taxon>Anguillidae</taxon>
        <taxon>Anguilla</taxon>
    </lineage>
</organism>
<protein>
    <submittedName>
        <fullName evidence="1">Uncharacterized protein</fullName>
    </submittedName>
</protein>
<evidence type="ECO:0000313" key="1">
    <source>
        <dbReference type="EMBL" id="JAH40106.1"/>
    </source>
</evidence>